<protein>
    <submittedName>
        <fullName evidence="1">Uncharacterized protein</fullName>
    </submittedName>
</protein>
<keyword evidence="2" id="KW-1185">Reference proteome</keyword>
<accession>A0ACB9SK35</accession>
<dbReference type="Proteomes" id="UP001056778">
    <property type="component" value="Chromosome 9"/>
</dbReference>
<comment type="caution">
    <text evidence="1">The sequence shown here is derived from an EMBL/GenBank/DDBJ whole genome shotgun (WGS) entry which is preliminary data.</text>
</comment>
<organism evidence="1 2">
    <name type="scientific">Holotrichia oblita</name>
    <name type="common">Chafer beetle</name>
    <dbReference type="NCBI Taxonomy" id="644536"/>
    <lineage>
        <taxon>Eukaryota</taxon>
        <taxon>Metazoa</taxon>
        <taxon>Ecdysozoa</taxon>
        <taxon>Arthropoda</taxon>
        <taxon>Hexapoda</taxon>
        <taxon>Insecta</taxon>
        <taxon>Pterygota</taxon>
        <taxon>Neoptera</taxon>
        <taxon>Endopterygota</taxon>
        <taxon>Coleoptera</taxon>
        <taxon>Polyphaga</taxon>
        <taxon>Scarabaeiformia</taxon>
        <taxon>Scarabaeidae</taxon>
        <taxon>Melolonthinae</taxon>
        <taxon>Holotrichia</taxon>
    </lineage>
</organism>
<reference evidence="1" key="1">
    <citation type="submission" date="2022-04" db="EMBL/GenBank/DDBJ databases">
        <title>Chromosome-scale genome assembly of Holotrichia oblita Faldermann.</title>
        <authorList>
            <person name="Rongchong L."/>
        </authorList>
    </citation>
    <scope>NUCLEOTIDE SEQUENCE</scope>
    <source>
        <strain evidence="1">81SQS9</strain>
    </source>
</reference>
<sequence length="329" mass="37782">MELLSSSDDDETEIAVNLVERRVIPKIPNYMDVIHALNNIEFKKHFRTNKVTVAEIIGEYEKSSIYENPNTWARGISKSSAEKHIYMFLCIAHNYVKFPKTTETKETAAANFEKISGFPGVLGCIDGTYINIVTPKNKLKSIYTNRHDQPALILQGICDSNKLFIDAFTGIPAKIHDARVFKLSDIYNDLLVNCGQNYHILGDGAYPIREWCLTPFRDYGNLSEGERIYNAKFCKPRVLIENTFGLLKSRFRQLLQIQMDDVDKMAKFILSCCVLHNLCIMTNDYLEEREIVAFQEMPQVVIDDTEGNLRRLGEIKRNAIKDRFVVEHV</sequence>
<proteinExistence type="predicted"/>
<name>A0ACB9SK35_HOLOL</name>
<evidence type="ECO:0000313" key="2">
    <source>
        <dbReference type="Proteomes" id="UP001056778"/>
    </source>
</evidence>
<evidence type="ECO:0000313" key="1">
    <source>
        <dbReference type="EMBL" id="KAI4455163.1"/>
    </source>
</evidence>
<dbReference type="EMBL" id="CM043023">
    <property type="protein sequence ID" value="KAI4455163.1"/>
    <property type="molecule type" value="Genomic_DNA"/>
</dbReference>
<gene>
    <name evidence="1" type="ORF">MML48_9g00000577</name>
</gene>